<sequence length="60" mass="6908">MPPDETEADVIGSPSKEWEASLRGRVESDWRPKFSTNHRNRNKKWSRGAGLRGRASINER</sequence>
<feature type="region of interest" description="Disordered" evidence="1">
    <location>
        <begin position="1"/>
        <end position="60"/>
    </location>
</feature>
<dbReference type="AlphaFoldDB" id="A0A6P8BLX5"/>
<accession>A0A6P8BLX5</accession>
<reference evidence="3" key="1">
    <citation type="journal article" date="2019" name="Mol. Biol. Evol.">
        <title>Blast fungal genomes show frequent chromosomal changes, gene gains and losses, and effector gene turnover.</title>
        <authorList>
            <person name="Gomez Luciano L.B."/>
            <person name="Jason Tsai I."/>
            <person name="Chuma I."/>
            <person name="Tosa Y."/>
            <person name="Chen Y.H."/>
            <person name="Li J.Y."/>
            <person name="Li M.Y."/>
            <person name="Jade Lu M.Y."/>
            <person name="Nakayashiki H."/>
            <person name="Li W.H."/>
        </authorList>
    </citation>
    <scope>NUCLEOTIDE SEQUENCE</scope>
    <source>
        <strain evidence="3">NI907</strain>
    </source>
</reference>
<evidence type="ECO:0000313" key="3">
    <source>
        <dbReference type="RefSeq" id="XP_030988303.1"/>
    </source>
</evidence>
<dbReference type="RefSeq" id="XP_030988303.1">
    <property type="nucleotide sequence ID" value="XM_031120165.1"/>
</dbReference>
<feature type="compositionally biased region" description="Basic residues" evidence="1">
    <location>
        <begin position="36"/>
        <end position="46"/>
    </location>
</feature>
<name>A0A6P8BLX5_PYRGI</name>
<dbReference type="KEGG" id="pgri:PgNI_00081"/>
<keyword evidence="2" id="KW-1185">Reference proteome</keyword>
<evidence type="ECO:0000256" key="1">
    <source>
        <dbReference type="SAM" id="MobiDB-lite"/>
    </source>
</evidence>
<dbReference type="GeneID" id="41955079"/>
<protein>
    <submittedName>
        <fullName evidence="3">Uncharacterized protein</fullName>
    </submittedName>
</protein>
<evidence type="ECO:0000313" key="2">
    <source>
        <dbReference type="Proteomes" id="UP000515153"/>
    </source>
</evidence>
<reference evidence="3" key="2">
    <citation type="submission" date="2019-10" db="EMBL/GenBank/DDBJ databases">
        <authorList>
            <consortium name="NCBI Genome Project"/>
        </authorList>
    </citation>
    <scope>NUCLEOTIDE SEQUENCE</scope>
    <source>
        <strain evidence="3">NI907</strain>
    </source>
</reference>
<dbReference type="Proteomes" id="UP000515153">
    <property type="component" value="Unplaced"/>
</dbReference>
<gene>
    <name evidence="3" type="ORF">PgNI_00081</name>
</gene>
<proteinExistence type="predicted"/>
<feature type="compositionally biased region" description="Basic and acidic residues" evidence="1">
    <location>
        <begin position="16"/>
        <end position="32"/>
    </location>
</feature>
<reference evidence="3" key="3">
    <citation type="submission" date="2025-08" db="UniProtKB">
        <authorList>
            <consortium name="RefSeq"/>
        </authorList>
    </citation>
    <scope>IDENTIFICATION</scope>
    <source>
        <strain evidence="3">NI907</strain>
    </source>
</reference>
<organism evidence="2 3">
    <name type="scientific">Pyricularia grisea</name>
    <name type="common">Crabgrass-specific blast fungus</name>
    <name type="synonym">Magnaporthe grisea</name>
    <dbReference type="NCBI Taxonomy" id="148305"/>
    <lineage>
        <taxon>Eukaryota</taxon>
        <taxon>Fungi</taxon>
        <taxon>Dikarya</taxon>
        <taxon>Ascomycota</taxon>
        <taxon>Pezizomycotina</taxon>
        <taxon>Sordariomycetes</taxon>
        <taxon>Sordariomycetidae</taxon>
        <taxon>Magnaporthales</taxon>
        <taxon>Pyriculariaceae</taxon>
        <taxon>Pyricularia</taxon>
    </lineage>
</organism>